<dbReference type="GO" id="GO:0003677">
    <property type="term" value="F:DNA binding"/>
    <property type="evidence" value="ECO:0007669"/>
    <property type="project" value="InterPro"/>
</dbReference>
<dbReference type="SUPFAM" id="SSF47413">
    <property type="entry name" value="lambda repressor-like DNA-binding domains"/>
    <property type="match status" value="1"/>
</dbReference>
<organism evidence="1 2">
    <name type="scientific">Clostridium felsineum</name>
    <dbReference type="NCBI Taxonomy" id="36839"/>
    <lineage>
        <taxon>Bacteria</taxon>
        <taxon>Bacillati</taxon>
        <taxon>Bacillota</taxon>
        <taxon>Clostridia</taxon>
        <taxon>Eubacteriales</taxon>
        <taxon>Clostridiaceae</taxon>
        <taxon>Clostridium</taxon>
    </lineage>
</organism>
<dbReference type="STRING" id="84029.CROST_01670"/>
<dbReference type="InterPro" id="IPR019734">
    <property type="entry name" value="TPR_rpt"/>
</dbReference>
<accession>A0A1S8LVI1</accession>
<dbReference type="Gene3D" id="1.10.260.40">
    <property type="entry name" value="lambda repressor-like DNA-binding domains"/>
    <property type="match status" value="1"/>
</dbReference>
<proteinExistence type="predicted"/>
<dbReference type="SMART" id="SM00028">
    <property type="entry name" value="TPR"/>
    <property type="match status" value="6"/>
</dbReference>
<evidence type="ECO:0000313" key="2">
    <source>
        <dbReference type="Proteomes" id="UP000190951"/>
    </source>
</evidence>
<protein>
    <submittedName>
        <fullName evidence="1">Uncharacterized protein</fullName>
    </submittedName>
</protein>
<dbReference type="InterPro" id="IPR010982">
    <property type="entry name" value="Lambda_DNA-bd_dom_sf"/>
</dbReference>
<dbReference type="InterPro" id="IPR001387">
    <property type="entry name" value="Cro/C1-type_HTH"/>
</dbReference>
<reference evidence="1 2" key="1">
    <citation type="submission" date="2022-04" db="EMBL/GenBank/DDBJ databases">
        <title>Genome sequence of C. roseum typestrain.</title>
        <authorList>
            <person name="Poehlein A."/>
            <person name="Schoch T."/>
            <person name="Duerre P."/>
            <person name="Daniel R."/>
        </authorList>
    </citation>
    <scope>NUCLEOTIDE SEQUENCE [LARGE SCALE GENOMIC DNA]</scope>
    <source>
        <strain evidence="1 2">DSM 7320</strain>
    </source>
</reference>
<name>A0A1S8LVI1_9CLOT</name>
<dbReference type="RefSeq" id="WP_077835045.1">
    <property type="nucleotide sequence ID" value="NZ_CP096983.1"/>
</dbReference>
<dbReference type="Gene3D" id="1.25.40.10">
    <property type="entry name" value="Tetratricopeptide repeat domain"/>
    <property type="match status" value="2"/>
</dbReference>
<dbReference type="EMBL" id="CP096983">
    <property type="protein sequence ID" value="URZ09909.1"/>
    <property type="molecule type" value="Genomic_DNA"/>
</dbReference>
<dbReference type="SUPFAM" id="SSF48452">
    <property type="entry name" value="TPR-like"/>
    <property type="match status" value="1"/>
</dbReference>
<dbReference type="CDD" id="cd00093">
    <property type="entry name" value="HTH_XRE"/>
    <property type="match status" value="1"/>
</dbReference>
<sequence length="435" mass="51372">MGNCEILSSGDKIKLIRKKYGLRQDDIVGEEVTRNLISQIEHNKAKLTRSTAEIIIKNLNEIAKKNDFSIDVTADYLLEDEESQANSILEDYVDNLRNLIVYKSPRFYESLKKAEEFLIQWDIKEKKIEIYELAGDYFYIQNNLEKSVLYYEKAFDLLDKTSYSKALLSILRKLSLMYLNSLKYDRCVECCNFALNHFKDMPEDYVLIFLFNSALCYYYMKYYEKALEIIDRLEPLIKDTPSKLIDVLNNKACCFDALNQFDKASEVYSNILKILNDIDPNSNQHLLILSNAMDIYIKLDDKDKVIKYFNLLIAKLPNVDQSDSYLDMAYFHLANAFKYFGDLQKTEEYLLKSLTFVKKYRIYSLYEKVINFLTDLYIDFNDFEKLEELKNEAIILSNSQKKVCTTVFYKLLKFLNKNNKTEDIDKILNFLMRFN</sequence>
<keyword evidence="2" id="KW-1185">Reference proteome</keyword>
<gene>
    <name evidence="1" type="ORF">CROST_006170</name>
</gene>
<dbReference type="AlphaFoldDB" id="A0A1S8LVI1"/>
<dbReference type="Proteomes" id="UP000190951">
    <property type="component" value="Chromosome"/>
</dbReference>
<dbReference type="InterPro" id="IPR011990">
    <property type="entry name" value="TPR-like_helical_dom_sf"/>
</dbReference>
<dbReference type="KEGG" id="crw:CROST_006170"/>
<evidence type="ECO:0000313" key="1">
    <source>
        <dbReference type="EMBL" id="URZ09909.1"/>
    </source>
</evidence>